<dbReference type="Pfam" id="PF01477">
    <property type="entry name" value="PLAT"/>
    <property type="match status" value="1"/>
</dbReference>
<dbReference type="PROSITE" id="PS51746">
    <property type="entry name" value="PPM_2"/>
    <property type="match status" value="1"/>
</dbReference>
<protein>
    <recommendedName>
        <fullName evidence="2">Protein phosphatase</fullName>
        <ecNumber evidence="2">3.1.3.16</ecNumber>
    </recommendedName>
</protein>
<evidence type="ECO:0000256" key="1">
    <source>
        <dbReference type="PROSITE-ProRule" id="PRU00152"/>
    </source>
</evidence>
<sequence>MAVTEFDDDINRRRVASSMLARALRRGASSNNTCLRLSERSVRWISTSSDDETRTNAWNPDSQKSVSPPPTPHARRWSVSVHDDGGVGLGVAMDYDDRGDAFDRGRNRRNSTLGASARDEYEEYVESLTPRQASVVHAPGVLDKATGRYRIEVTTGTNRGAGTNGRVELTLVGADGLTYPVALQYDKGIDPQFSRASCLPFRFAVSARLGELRRTRVRLVPELTAVGRGWYLDDIRVTCENTGDEWVFPCHRWFGQSDSGDGQSGPYTQDLDAKSADELRRAFGAEGEMPRKERGEFECVASGAAVPHPEKTKRDGARAVVRRTHGHGGEDAYFIARAPGHNNVGMGIADGVYLWRWQGIDAGEYSRALMTHAAEALISGAIVRPTAMMAHAYDEVNNAGMKGSTTACIVVIDKEHGLMYCSNVGDSGFMLIRGEPGGRYVAHRSPPQEHNFGCPFQLGHHETSDKASDAMRTKLYLEPGDIVVLGSDGLWDNLSEVEVLASVEASVADEAKVDQKAIDIATRNLLARAYDVSMDRSRVTPYSLAATEHFDMVYSGGKKDDISVVVCHASLKSGF</sequence>
<dbReference type="InterPro" id="IPR001024">
    <property type="entry name" value="PLAT/LH2_dom"/>
</dbReference>
<proteinExistence type="inferred from homology"/>
<comment type="caution">
    <text evidence="1">Lacks conserved residue(s) required for the propagation of feature annotation.</text>
</comment>
<organism evidence="6 7">
    <name type="scientific">Ostreococcus tauri</name>
    <name type="common">Marine green alga</name>
    <dbReference type="NCBI Taxonomy" id="70448"/>
    <lineage>
        <taxon>Eukaryota</taxon>
        <taxon>Viridiplantae</taxon>
        <taxon>Chlorophyta</taxon>
        <taxon>Mamiellophyceae</taxon>
        <taxon>Mamiellales</taxon>
        <taxon>Bathycoccaceae</taxon>
        <taxon>Ostreococcus</taxon>
    </lineage>
</organism>
<feature type="domain" description="PLAT" evidence="4">
    <location>
        <begin position="147"/>
        <end position="268"/>
    </location>
</feature>
<keyword evidence="2" id="KW-0904">Protein phosphatase</keyword>
<dbReference type="GO" id="GO:0046872">
    <property type="term" value="F:metal ion binding"/>
    <property type="evidence" value="ECO:0007669"/>
    <property type="project" value="UniProtKB-UniRule"/>
</dbReference>
<evidence type="ECO:0000313" key="6">
    <source>
        <dbReference type="EMBL" id="CAL51497.1"/>
    </source>
</evidence>
<keyword evidence="7" id="KW-1185">Reference proteome</keyword>
<comment type="similarity">
    <text evidence="2">Belongs to the PP2C family.</text>
</comment>
<feature type="compositionally biased region" description="Polar residues" evidence="3">
    <location>
        <begin position="55"/>
        <end position="66"/>
    </location>
</feature>
<dbReference type="InterPro" id="IPR036392">
    <property type="entry name" value="PLAT/LH2_dom_sf"/>
</dbReference>
<evidence type="ECO:0000313" key="7">
    <source>
        <dbReference type="Proteomes" id="UP000009170"/>
    </source>
</evidence>
<dbReference type="OMA" id="WFGEADC"/>
<evidence type="ECO:0000259" key="5">
    <source>
        <dbReference type="PROSITE" id="PS51746"/>
    </source>
</evidence>
<dbReference type="GO" id="GO:0004722">
    <property type="term" value="F:protein serine/threonine phosphatase activity"/>
    <property type="evidence" value="ECO:0007669"/>
    <property type="project" value="UniProtKB-EC"/>
</dbReference>
<dbReference type="SUPFAM" id="SSF49723">
    <property type="entry name" value="Lipase/lipooxygenase domain (PLAT/LH2 domain)"/>
    <property type="match status" value="1"/>
</dbReference>
<dbReference type="InterPro" id="IPR001932">
    <property type="entry name" value="PPM-type_phosphatase-like_dom"/>
</dbReference>
<dbReference type="InterPro" id="IPR036457">
    <property type="entry name" value="PPM-type-like_dom_sf"/>
</dbReference>
<dbReference type="SMART" id="SM00332">
    <property type="entry name" value="PP2Cc"/>
    <property type="match status" value="1"/>
</dbReference>
<feature type="domain" description="PPM-type phosphatase" evidence="5">
    <location>
        <begin position="314"/>
        <end position="569"/>
    </location>
</feature>
<evidence type="ECO:0000256" key="3">
    <source>
        <dbReference type="SAM" id="MobiDB-lite"/>
    </source>
</evidence>
<feature type="region of interest" description="Disordered" evidence="3">
    <location>
        <begin position="48"/>
        <end position="81"/>
    </location>
</feature>
<dbReference type="InParanoid" id="Q01BE9"/>
<keyword evidence="2" id="KW-0460">Magnesium</keyword>
<dbReference type="EMBL" id="CAID01000004">
    <property type="protein sequence ID" value="CAL51497.1"/>
    <property type="molecule type" value="Genomic_DNA"/>
</dbReference>
<evidence type="ECO:0000256" key="2">
    <source>
        <dbReference type="RuleBase" id="RU366020"/>
    </source>
</evidence>
<dbReference type="AlphaFoldDB" id="Q01BE9"/>
<reference evidence="6 7" key="2">
    <citation type="journal article" date="2014" name="BMC Genomics">
        <title>An improved genome of the model marine alga Ostreococcus tauri unfolds by assessing Illumina de novo assemblies.</title>
        <authorList>
            <person name="Blanc-Mathieu R."/>
            <person name="Verhelst B."/>
            <person name="Derelle E."/>
            <person name="Rombauts S."/>
            <person name="Bouget F.Y."/>
            <person name="Carre I."/>
            <person name="Chateau A."/>
            <person name="Eyre-Walker A."/>
            <person name="Grimsley N."/>
            <person name="Moreau H."/>
            <person name="Piegu B."/>
            <person name="Rivals E."/>
            <person name="Schackwitz W."/>
            <person name="Van de Peer Y."/>
            <person name="Piganeau G."/>
        </authorList>
    </citation>
    <scope>NUCLEOTIDE SEQUENCE [LARGE SCALE GENOMIC DNA]</scope>
    <source>
        <strain evidence="7">OTTH 0595 / CCAP 157/2 / RCC745</strain>
    </source>
</reference>
<dbReference type="Gene3D" id="2.60.60.20">
    <property type="entry name" value="PLAT/LH2 domain"/>
    <property type="match status" value="1"/>
</dbReference>
<dbReference type="Proteomes" id="UP000009170">
    <property type="component" value="Unassembled WGS sequence"/>
</dbReference>
<dbReference type="EC" id="3.1.3.16" evidence="2"/>
<accession>Q01BE9</accession>
<dbReference type="PANTHER" id="PTHR12320">
    <property type="entry name" value="PROTEIN PHOSPHATASE 2C"/>
    <property type="match status" value="1"/>
</dbReference>
<keyword evidence="2" id="KW-0378">Hydrolase</keyword>
<comment type="catalytic activity">
    <reaction evidence="2">
        <text>O-phospho-L-seryl-[protein] + H2O = L-seryl-[protein] + phosphate</text>
        <dbReference type="Rhea" id="RHEA:20629"/>
        <dbReference type="Rhea" id="RHEA-COMP:9863"/>
        <dbReference type="Rhea" id="RHEA-COMP:11604"/>
        <dbReference type="ChEBI" id="CHEBI:15377"/>
        <dbReference type="ChEBI" id="CHEBI:29999"/>
        <dbReference type="ChEBI" id="CHEBI:43474"/>
        <dbReference type="ChEBI" id="CHEBI:83421"/>
        <dbReference type="EC" id="3.1.3.16"/>
    </reaction>
</comment>
<dbReference type="OrthoDB" id="60843at2759"/>
<keyword evidence="2" id="KW-0479">Metal-binding</keyword>
<dbReference type="PANTHER" id="PTHR12320:SF1">
    <property type="entry name" value="PROTEIN PHOSPHATASE PTC7 HOMOLOG"/>
    <property type="match status" value="1"/>
</dbReference>
<comment type="cofactor">
    <cofactor evidence="2">
        <name>Mg(2+)</name>
        <dbReference type="ChEBI" id="CHEBI:18420"/>
    </cofactor>
</comment>
<dbReference type="SUPFAM" id="SSF81606">
    <property type="entry name" value="PP2C-like"/>
    <property type="match status" value="1"/>
</dbReference>
<dbReference type="InterPro" id="IPR039123">
    <property type="entry name" value="PPTC7"/>
</dbReference>
<dbReference type="SMART" id="SM00331">
    <property type="entry name" value="PP2C_SIG"/>
    <property type="match status" value="1"/>
</dbReference>
<dbReference type="PROSITE" id="PS50095">
    <property type="entry name" value="PLAT"/>
    <property type="match status" value="1"/>
</dbReference>
<gene>
    <name evidence="6" type="ORF">OT_ostta04g00850</name>
</gene>
<dbReference type="RefSeq" id="XP_003078617.1">
    <property type="nucleotide sequence ID" value="XM_003078569.1"/>
</dbReference>
<dbReference type="Gene3D" id="3.60.40.10">
    <property type="entry name" value="PPM-type phosphatase domain"/>
    <property type="match status" value="2"/>
</dbReference>
<dbReference type="KEGG" id="ota:OT_ostta04g00850"/>
<dbReference type="STRING" id="70448.Q01BE9"/>
<name>Q01BE9_OSTTA</name>
<reference evidence="7" key="1">
    <citation type="journal article" date="2006" name="Proc. Natl. Acad. Sci. U.S.A.">
        <title>Genome analysis of the smallest free-living eukaryote Ostreococcus tauri unveils many unique features.</title>
        <authorList>
            <person name="Derelle E."/>
            <person name="Ferraz C."/>
            <person name="Rombauts S."/>
            <person name="Rouze P."/>
            <person name="Worden A.Z."/>
            <person name="Robbens S."/>
            <person name="Partensky F."/>
            <person name="Degroeve S."/>
            <person name="Echeynie S."/>
            <person name="Cooke R."/>
            <person name="Saeys Y."/>
            <person name="Wuyts J."/>
            <person name="Jabbari K."/>
            <person name="Bowler C."/>
            <person name="Panaud O."/>
            <person name="Piegu B."/>
            <person name="Ball S.G."/>
            <person name="Ral J.-P."/>
            <person name="Bouget F.-Y."/>
            <person name="Piganeau G."/>
            <person name="De Baets B."/>
            <person name="Picard A."/>
            <person name="Delseny M."/>
            <person name="Demaille J."/>
            <person name="Van de Peer Y."/>
            <person name="Moreau H."/>
        </authorList>
    </citation>
    <scope>NUCLEOTIDE SEQUENCE [LARGE SCALE GENOMIC DNA]</scope>
    <source>
        <strain evidence="7">OTTH 0595 / CCAP 157/2 / RCC745</strain>
    </source>
</reference>
<evidence type="ECO:0000259" key="4">
    <source>
        <dbReference type="PROSITE" id="PS50095"/>
    </source>
</evidence>
<comment type="cofactor">
    <cofactor evidence="2">
        <name>Mn(2+)</name>
        <dbReference type="ChEBI" id="CHEBI:29035"/>
    </cofactor>
</comment>
<dbReference type="Pfam" id="PF07228">
    <property type="entry name" value="SpoIIE"/>
    <property type="match status" value="1"/>
</dbReference>
<comment type="caution">
    <text evidence="6">The sequence shown here is derived from an EMBL/GenBank/DDBJ whole genome shotgun (WGS) entry which is preliminary data.</text>
</comment>
<comment type="catalytic activity">
    <reaction evidence="2">
        <text>O-phospho-L-threonyl-[protein] + H2O = L-threonyl-[protein] + phosphate</text>
        <dbReference type="Rhea" id="RHEA:47004"/>
        <dbReference type="Rhea" id="RHEA-COMP:11060"/>
        <dbReference type="Rhea" id="RHEA-COMP:11605"/>
        <dbReference type="ChEBI" id="CHEBI:15377"/>
        <dbReference type="ChEBI" id="CHEBI:30013"/>
        <dbReference type="ChEBI" id="CHEBI:43474"/>
        <dbReference type="ChEBI" id="CHEBI:61977"/>
        <dbReference type="EC" id="3.1.3.16"/>
    </reaction>
</comment>
<dbReference type="GeneID" id="9834300"/>
<keyword evidence="2" id="KW-0464">Manganese</keyword>